<name>A0A4P7XL77_9ALTE</name>
<dbReference type="GO" id="GO:0009055">
    <property type="term" value="F:electron transfer activity"/>
    <property type="evidence" value="ECO:0007669"/>
    <property type="project" value="InterPro"/>
</dbReference>
<evidence type="ECO:0000256" key="5">
    <source>
        <dbReference type="ARBA" id="ARBA00023004"/>
    </source>
</evidence>
<evidence type="ECO:0000313" key="9">
    <source>
        <dbReference type="EMBL" id="QCF28006.1"/>
    </source>
</evidence>
<dbReference type="GO" id="GO:0020037">
    <property type="term" value="F:heme binding"/>
    <property type="evidence" value="ECO:0007669"/>
    <property type="project" value="InterPro"/>
</dbReference>
<reference evidence="9 10" key="1">
    <citation type="submission" date="2018-07" db="EMBL/GenBank/DDBJ databases">
        <title>Marsedoiliclastica nanhaica gen. nov. sp. nov., a novel marine hydrocarbonoclastic bacterium isolated from an in-situ enriched hydrocarbon-degrading consortium in deep-sea sediment.</title>
        <authorList>
            <person name="Dong C."/>
            <person name="Ma T."/>
            <person name="Liu R."/>
            <person name="Shao Z."/>
        </authorList>
    </citation>
    <scope>NUCLEOTIDE SEQUENCE [LARGE SCALE GENOMIC DNA]</scope>
    <source>
        <strain evidence="10">soil36-7</strain>
    </source>
</reference>
<dbReference type="InterPro" id="IPR009056">
    <property type="entry name" value="Cyt_c-like_dom"/>
</dbReference>
<feature type="domain" description="Cytochrome c" evidence="8">
    <location>
        <begin position="58"/>
        <end position="138"/>
    </location>
</feature>
<dbReference type="InterPro" id="IPR036909">
    <property type="entry name" value="Cyt_c-like_dom_sf"/>
</dbReference>
<dbReference type="Gene3D" id="1.10.760.10">
    <property type="entry name" value="Cytochrome c-like domain"/>
    <property type="match status" value="1"/>
</dbReference>
<keyword evidence="3 6" id="KW-0479">Metal-binding</keyword>
<evidence type="ECO:0000256" key="7">
    <source>
        <dbReference type="SAM" id="SignalP"/>
    </source>
</evidence>
<keyword evidence="7" id="KW-0732">Signal</keyword>
<dbReference type="Proteomes" id="UP000298049">
    <property type="component" value="Chromosome"/>
</dbReference>
<dbReference type="PANTHER" id="PTHR40942:SF4">
    <property type="entry name" value="CYTOCHROME C5"/>
    <property type="match status" value="1"/>
</dbReference>
<protein>
    <submittedName>
        <fullName evidence="9">Cytochrome c5 family protein</fullName>
    </submittedName>
</protein>
<evidence type="ECO:0000256" key="1">
    <source>
        <dbReference type="ARBA" id="ARBA00022448"/>
    </source>
</evidence>
<dbReference type="PROSITE" id="PS51007">
    <property type="entry name" value="CYTC"/>
    <property type="match status" value="1"/>
</dbReference>
<dbReference type="PRINTS" id="PR00607">
    <property type="entry name" value="CYTCHROMECIE"/>
</dbReference>
<evidence type="ECO:0000256" key="4">
    <source>
        <dbReference type="ARBA" id="ARBA00022982"/>
    </source>
</evidence>
<feature type="chain" id="PRO_5020219221" evidence="7">
    <location>
        <begin position="21"/>
        <end position="139"/>
    </location>
</feature>
<proteinExistence type="predicted"/>
<organism evidence="9 10">
    <name type="scientific">Hydrocarboniclastica marina</name>
    <dbReference type="NCBI Taxonomy" id="2259620"/>
    <lineage>
        <taxon>Bacteria</taxon>
        <taxon>Pseudomonadati</taxon>
        <taxon>Pseudomonadota</taxon>
        <taxon>Gammaproteobacteria</taxon>
        <taxon>Alteromonadales</taxon>
        <taxon>Alteromonadaceae</taxon>
        <taxon>Hydrocarboniclastica</taxon>
    </lineage>
</organism>
<keyword evidence="4" id="KW-0249">Electron transport</keyword>
<accession>A0A4P7XL77</accession>
<evidence type="ECO:0000256" key="6">
    <source>
        <dbReference type="PROSITE-ProRule" id="PRU00433"/>
    </source>
</evidence>
<evidence type="ECO:0000256" key="3">
    <source>
        <dbReference type="ARBA" id="ARBA00022723"/>
    </source>
</evidence>
<evidence type="ECO:0000259" key="8">
    <source>
        <dbReference type="PROSITE" id="PS51007"/>
    </source>
</evidence>
<dbReference type="SUPFAM" id="SSF46626">
    <property type="entry name" value="Cytochrome c"/>
    <property type="match status" value="1"/>
</dbReference>
<dbReference type="Pfam" id="PF13442">
    <property type="entry name" value="Cytochrome_CBB3"/>
    <property type="match status" value="1"/>
</dbReference>
<evidence type="ECO:0000313" key="10">
    <source>
        <dbReference type="Proteomes" id="UP000298049"/>
    </source>
</evidence>
<dbReference type="AlphaFoldDB" id="A0A4P7XL77"/>
<dbReference type="KEGG" id="hmi:soil367_16515"/>
<keyword evidence="5 6" id="KW-0408">Iron</keyword>
<dbReference type="EMBL" id="CP031093">
    <property type="protein sequence ID" value="QCF28006.1"/>
    <property type="molecule type" value="Genomic_DNA"/>
</dbReference>
<feature type="signal peptide" evidence="7">
    <location>
        <begin position="1"/>
        <end position="20"/>
    </location>
</feature>
<sequence length="139" mass="13903">MKRLLLAVVIAAACVGMAVAASMEDQIKERIKPVGEVCVAGQECGSGGGAAASAEAAGEPRSGEAVYSSACTACHSTGAAGAPVVGQADAWAPRIEKGQETLIEHAINGFNAMPAMGACGSCSEEEVASAVKYMIENSQ</sequence>
<evidence type="ECO:0000256" key="2">
    <source>
        <dbReference type="ARBA" id="ARBA00022617"/>
    </source>
</evidence>
<dbReference type="GO" id="GO:0005506">
    <property type="term" value="F:iron ion binding"/>
    <property type="evidence" value="ECO:0007669"/>
    <property type="project" value="InterPro"/>
</dbReference>
<keyword evidence="2 6" id="KW-0349">Heme</keyword>
<keyword evidence="1" id="KW-0813">Transport</keyword>
<keyword evidence="10" id="KW-1185">Reference proteome</keyword>
<gene>
    <name evidence="9" type="ORF">soil367_16515</name>
</gene>
<dbReference type="OrthoDB" id="9814708at2"/>
<dbReference type="PANTHER" id="PTHR40942">
    <property type="match status" value="1"/>
</dbReference>
<dbReference type="InterPro" id="IPR002323">
    <property type="entry name" value="Cyt_CIE"/>
</dbReference>